<dbReference type="AlphaFoldDB" id="A0A8J8P2E5"/>
<dbReference type="EMBL" id="RRYP01001504">
    <property type="protein sequence ID" value="TNV85857.1"/>
    <property type="molecule type" value="Genomic_DNA"/>
</dbReference>
<feature type="compositionally biased region" description="Basic and acidic residues" evidence="1">
    <location>
        <begin position="553"/>
        <end position="581"/>
    </location>
</feature>
<feature type="compositionally biased region" description="Basic residues" evidence="1">
    <location>
        <begin position="63"/>
        <end position="76"/>
    </location>
</feature>
<feature type="compositionally biased region" description="Low complexity" evidence="1">
    <location>
        <begin position="93"/>
        <end position="107"/>
    </location>
</feature>
<protein>
    <submittedName>
        <fullName evidence="2">Uncharacterized protein</fullName>
    </submittedName>
</protein>
<feature type="compositionally biased region" description="Basic and acidic residues" evidence="1">
    <location>
        <begin position="132"/>
        <end position="157"/>
    </location>
</feature>
<feature type="compositionally biased region" description="Basic residues" evidence="1">
    <location>
        <begin position="543"/>
        <end position="552"/>
    </location>
</feature>
<feature type="compositionally biased region" description="Gly residues" evidence="1">
    <location>
        <begin position="119"/>
        <end position="131"/>
    </location>
</feature>
<feature type="region of interest" description="Disordered" evidence="1">
    <location>
        <begin position="50"/>
        <end position="264"/>
    </location>
</feature>
<evidence type="ECO:0000313" key="3">
    <source>
        <dbReference type="Proteomes" id="UP000785679"/>
    </source>
</evidence>
<accession>A0A8J8P2E5</accession>
<feature type="compositionally biased region" description="Low complexity" evidence="1">
    <location>
        <begin position="164"/>
        <end position="173"/>
    </location>
</feature>
<gene>
    <name evidence="2" type="ORF">FGO68_gene12996</name>
</gene>
<feature type="compositionally biased region" description="Basic residues" evidence="1">
    <location>
        <begin position="619"/>
        <end position="631"/>
    </location>
</feature>
<feature type="compositionally biased region" description="Basic and acidic residues" evidence="1">
    <location>
        <begin position="108"/>
        <end position="118"/>
    </location>
</feature>
<keyword evidence="3" id="KW-1185">Reference proteome</keyword>
<feature type="compositionally biased region" description="Basic and acidic residues" evidence="1">
    <location>
        <begin position="77"/>
        <end position="92"/>
    </location>
</feature>
<feature type="compositionally biased region" description="Basic residues" evidence="1">
    <location>
        <begin position="496"/>
        <end position="509"/>
    </location>
</feature>
<feature type="region of interest" description="Disordered" evidence="1">
    <location>
        <begin position="448"/>
        <end position="641"/>
    </location>
</feature>
<feature type="compositionally biased region" description="Basic and acidic residues" evidence="1">
    <location>
        <begin position="632"/>
        <end position="641"/>
    </location>
</feature>
<evidence type="ECO:0000256" key="1">
    <source>
        <dbReference type="SAM" id="MobiDB-lite"/>
    </source>
</evidence>
<name>A0A8J8P2E5_HALGN</name>
<feature type="compositionally biased region" description="Basic and acidic residues" evidence="1">
    <location>
        <begin position="605"/>
        <end position="618"/>
    </location>
</feature>
<reference evidence="2" key="1">
    <citation type="submission" date="2019-06" db="EMBL/GenBank/DDBJ databases">
        <authorList>
            <person name="Zheng W."/>
        </authorList>
    </citation>
    <scope>NUCLEOTIDE SEQUENCE</scope>
    <source>
        <strain evidence="2">QDHG01</strain>
    </source>
</reference>
<comment type="caution">
    <text evidence="2">The sequence shown here is derived from an EMBL/GenBank/DDBJ whole genome shotgun (WGS) entry which is preliminary data.</text>
</comment>
<proteinExistence type="predicted"/>
<dbReference type="Proteomes" id="UP000785679">
    <property type="component" value="Unassembled WGS sequence"/>
</dbReference>
<evidence type="ECO:0000313" key="2">
    <source>
        <dbReference type="EMBL" id="TNV85857.1"/>
    </source>
</evidence>
<dbReference type="OrthoDB" id="10663607at2759"/>
<feature type="compositionally biased region" description="Basic and acidic residues" evidence="1">
    <location>
        <begin position="459"/>
        <end position="470"/>
    </location>
</feature>
<sequence length="641" mass="72028">MDKIINSSINHTLGKGSIINTIMILHHLTDIRQPLFSQDYKLPTLPLRFSSQQSTASEESRKSSGKKNILKQFKPKIFKEDHYEEPLREGRKSSSSSSSSGSDSKSGSSKEKEKKVEKGGSGGGAGGGGGKDGGKKDGKKESSSSDSSKSKEKDKNKKKESKKGSSSSSSSSSKSKDKEKKRPVLKKPPGISSTMGGKRGRPPTAKDGKAKKKSKSSSSSSSSGTSSSSDSDGSSSSSSSSSTSSEEEMRLMKKKQKNVLGIGKKIDHMENDEPFMIGGKAMQARQKKIFMLQERRDRKKKLKEIDVDEYEDEIWLAYVEPQYENEYSRMISTMRSKAAQNPSHSVKEEEIEMERVKIRSALNDLLNPNVEAPMPTVVALQKKAIKLPEFDSAREGGVEVRDLDKPAPCVDYQAFDPSQAYIPLIRRKPYKQKKKRGENEVKLFDFVDSSKAIQGSSSEDEKMTNMKQEEEAASTEQICTDKLISVKDNEEDSPPRARKRGRKPKKLKDKRASEEYDPDVEKAKQLAEQVIVEQPDEKEKPDKPKKKHKKSKQQVDVKKEESKIVKEIKEKDIKLAKRLNPEEDDNAPPQEKEDLIRDEEEELFKEDKDFLMSQEDVKHKKGKDKKHKRQKLKDESVKDEV</sequence>
<feature type="compositionally biased region" description="Basic and acidic residues" evidence="1">
    <location>
        <begin position="510"/>
        <end position="525"/>
    </location>
</feature>
<feature type="compositionally biased region" description="Low complexity" evidence="1">
    <location>
        <begin position="216"/>
        <end position="244"/>
    </location>
</feature>
<organism evidence="2 3">
    <name type="scientific">Halteria grandinella</name>
    <dbReference type="NCBI Taxonomy" id="5974"/>
    <lineage>
        <taxon>Eukaryota</taxon>
        <taxon>Sar</taxon>
        <taxon>Alveolata</taxon>
        <taxon>Ciliophora</taxon>
        <taxon>Intramacronucleata</taxon>
        <taxon>Spirotrichea</taxon>
        <taxon>Stichotrichia</taxon>
        <taxon>Sporadotrichida</taxon>
        <taxon>Halteriidae</taxon>
        <taxon>Halteria</taxon>
    </lineage>
</organism>